<sequence>MTVNRRRVAGGDDTFMTVDHLTVSGSQQEIGRALAAEAATAYGWQPMPVQNRDIGRARRAWFQSHWPEHHERMVGAAQFVGADLAADEVHLDGWAGIPQGSGCSVLWSPPDPATGEHGLAGRNYDFFTTSATELAMLLAGAPVPESLDEAPMSSRPYLITCLPDDGLASSFITMNDLSGCMDGINEAGLMITLLIADAENATGPDEALQPQVGVESTQLLRYVLDRCTTVEEAKAAMLGAKSYDLGPGLHYLVADADGRAFVWERSQHFQEHVIDADGAMCVTNHPLHRHPMGSPLPQDNPETMRTYARSTALQQHAGDDRAMTPERMRAGLDDVRFTADNGDGYPIRTLWRTVFDVTAKTMSVHFYLGDDADGQPRYSPELTVSAVRD</sequence>
<keyword evidence="2" id="KW-0808">Transferase</keyword>
<dbReference type="GO" id="GO:0016740">
    <property type="term" value="F:transferase activity"/>
    <property type="evidence" value="ECO:0007669"/>
    <property type="project" value="UniProtKB-KW"/>
</dbReference>
<dbReference type="Gene3D" id="3.60.60.10">
    <property type="entry name" value="Penicillin V Acylase, Chain A"/>
    <property type="match status" value="1"/>
</dbReference>
<dbReference type="AlphaFoldDB" id="A0A543AXD6"/>
<dbReference type="Proteomes" id="UP000317043">
    <property type="component" value="Unassembled WGS sequence"/>
</dbReference>
<organism evidence="2 3">
    <name type="scientific">Stackebrandtia endophytica</name>
    <dbReference type="NCBI Taxonomy" id="1496996"/>
    <lineage>
        <taxon>Bacteria</taxon>
        <taxon>Bacillati</taxon>
        <taxon>Actinomycetota</taxon>
        <taxon>Actinomycetes</taxon>
        <taxon>Glycomycetales</taxon>
        <taxon>Glycomycetaceae</taxon>
        <taxon>Stackebrandtia</taxon>
    </lineage>
</organism>
<keyword evidence="3" id="KW-1185">Reference proteome</keyword>
<name>A0A543AXD6_9ACTN</name>
<accession>A0A543AXD6</accession>
<dbReference type="InterPro" id="IPR052193">
    <property type="entry name" value="Peptidase_C59"/>
</dbReference>
<dbReference type="NCBIfam" id="NF040521">
    <property type="entry name" value="C45_proenzyme"/>
    <property type="match status" value="1"/>
</dbReference>
<dbReference type="EMBL" id="VFOW01000001">
    <property type="protein sequence ID" value="TQL77241.1"/>
    <property type="molecule type" value="Genomic_DNA"/>
</dbReference>
<dbReference type="InterPro" id="IPR005079">
    <property type="entry name" value="Peptidase_C45_hydrolase"/>
</dbReference>
<evidence type="ECO:0000313" key="3">
    <source>
        <dbReference type="Proteomes" id="UP000317043"/>
    </source>
</evidence>
<comment type="caution">
    <text evidence="2">The sequence shown here is derived from an EMBL/GenBank/DDBJ whole genome shotgun (WGS) entry which is preliminary data.</text>
</comment>
<dbReference type="RefSeq" id="WP_142039835.1">
    <property type="nucleotide sequence ID" value="NZ_JBHTGS010000001.1"/>
</dbReference>
<dbReference type="PANTHER" id="PTHR35527">
    <property type="entry name" value="CHOLOYLGLYCINE HYDROLASE"/>
    <property type="match status" value="1"/>
</dbReference>
<proteinExistence type="predicted"/>
<evidence type="ECO:0000259" key="1">
    <source>
        <dbReference type="Pfam" id="PF03417"/>
    </source>
</evidence>
<protein>
    <submittedName>
        <fullName evidence="2">Acyl-CoA:6-aminopenicillanic acid acyl transferase</fullName>
    </submittedName>
</protein>
<dbReference type="InterPro" id="IPR029055">
    <property type="entry name" value="Ntn_hydrolases_N"/>
</dbReference>
<dbReference type="InParanoid" id="A0A543AXD6"/>
<feature type="domain" description="Peptidase C45 hydrolase" evidence="1">
    <location>
        <begin position="119"/>
        <end position="289"/>
    </location>
</feature>
<dbReference type="Pfam" id="PF03417">
    <property type="entry name" value="AAT"/>
    <property type="match status" value="1"/>
</dbReference>
<evidence type="ECO:0000313" key="2">
    <source>
        <dbReference type="EMBL" id="TQL77241.1"/>
    </source>
</evidence>
<dbReference type="PANTHER" id="PTHR35527:SF2">
    <property type="entry name" value="HYDROLASE"/>
    <property type="match status" value="1"/>
</dbReference>
<dbReference type="SUPFAM" id="SSF56235">
    <property type="entry name" value="N-terminal nucleophile aminohydrolases (Ntn hydrolases)"/>
    <property type="match status" value="1"/>
</dbReference>
<dbReference type="OrthoDB" id="3501755at2"/>
<reference evidence="2 3" key="1">
    <citation type="submission" date="2019-06" db="EMBL/GenBank/DDBJ databases">
        <title>Sequencing the genomes of 1000 actinobacteria strains.</title>
        <authorList>
            <person name="Klenk H.-P."/>
        </authorList>
    </citation>
    <scope>NUCLEOTIDE SEQUENCE [LARGE SCALE GENOMIC DNA]</scope>
    <source>
        <strain evidence="2 3">DSM 45928</strain>
    </source>
</reference>
<dbReference type="InterPro" id="IPR047794">
    <property type="entry name" value="C45_proenzyme-like"/>
</dbReference>
<gene>
    <name evidence="2" type="ORF">FB566_2795</name>
</gene>